<dbReference type="EMBL" id="JBHTBF010000003">
    <property type="protein sequence ID" value="MFC7318945.1"/>
    <property type="molecule type" value="Genomic_DNA"/>
</dbReference>
<comment type="caution">
    <text evidence="1">The sequence shown here is derived from an EMBL/GenBank/DDBJ whole genome shotgun (WGS) entry which is preliminary data.</text>
</comment>
<organism evidence="1 2">
    <name type="scientific">Halomarina halobia</name>
    <dbReference type="NCBI Taxonomy" id="3033386"/>
    <lineage>
        <taxon>Archaea</taxon>
        <taxon>Methanobacteriati</taxon>
        <taxon>Methanobacteriota</taxon>
        <taxon>Stenosarchaea group</taxon>
        <taxon>Halobacteria</taxon>
        <taxon>Halobacteriales</taxon>
        <taxon>Natronomonadaceae</taxon>
        <taxon>Halomarina</taxon>
    </lineage>
</organism>
<name>A0ABD6AF05_9EURY</name>
<gene>
    <name evidence="1" type="ORF">ACFQPE_19410</name>
</gene>
<accession>A0ABD6AF05</accession>
<dbReference type="AlphaFoldDB" id="A0ABD6AF05"/>
<dbReference type="InterPro" id="IPR024087">
    <property type="entry name" value="Creatininase-like_sf"/>
</dbReference>
<dbReference type="InterPro" id="IPR003785">
    <property type="entry name" value="Creatininase/forma_Hydrolase"/>
</dbReference>
<dbReference type="RefSeq" id="WP_379794830.1">
    <property type="nucleotide sequence ID" value="NZ_JBHTBF010000003.1"/>
</dbReference>
<dbReference type="SUPFAM" id="SSF102215">
    <property type="entry name" value="Creatininase"/>
    <property type="match status" value="1"/>
</dbReference>
<reference evidence="1 2" key="1">
    <citation type="journal article" date="2019" name="Int. J. Syst. Evol. Microbiol.">
        <title>The Global Catalogue of Microorganisms (GCM) 10K type strain sequencing project: providing services to taxonomists for standard genome sequencing and annotation.</title>
        <authorList>
            <consortium name="The Broad Institute Genomics Platform"/>
            <consortium name="The Broad Institute Genome Sequencing Center for Infectious Disease"/>
            <person name="Wu L."/>
            <person name="Ma J."/>
        </authorList>
    </citation>
    <scope>NUCLEOTIDE SEQUENCE [LARGE SCALE GENOMIC DNA]</scope>
    <source>
        <strain evidence="1 2">PSR21</strain>
    </source>
</reference>
<protein>
    <submittedName>
        <fullName evidence="1">Creatininase family protein</fullName>
    </submittedName>
</protein>
<sequence length="64" mass="7103">MTAGERRRADFTGTTNLDGGTLRRSFGDVIGDLVSDGATKILAFNGHYENEYFLREASIYILKT</sequence>
<dbReference type="Proteomes" id="UP001596547">
    <property type="component" value="Unassembled WGS sequence"/>
</dbReference>
<proteinExistence type="predicted"/>
<evidence type="ECO:0000313" key="2">
    <source>
        <dbReference type="Proteomes" id="UP001596547"/>
    </source>
</evidence>
<evidence type="ECO:0000313" key="1">
    <source>
        <dbReference type="EMBL" id="MFC7318945.1"/>
    </source>
</evidence>
<keyword evidence="2" id="KW-1185">Reference proteome</keyword>
<dbReference type="Pfam" id="PF02633">
    <property type="entry name" value="Creatininase"/>
    <property type="match status" value="1"/>
</dbReference>
<dbReference type="Gene3D" id="3.40.50.10310">
    <property type="entry name" value="Creatininase"/>
    <property type="match status" value="1"/>
</dbReference>